<comment type="caution">
    <text evidence="1">The sequence shown here is derived from an EMBL/GenBank/DDBJ whole genome shotgun (WGS) entry which is preliminary data.</text>
</comment>
<dbReference type="EMBL" id="CAJNOJ010000008">
    <property type="protein sequence ID" value="CAF0767456.1"/>
    <property type="molecule type" value="Genomic_DNA"/>
</dbReference>
<sequence>MASAAIVLHQISSMFQTSMIANNPEISNTISQLKSSSAINNAKIRRKQRRMSKICKTNKRTKHNISRLLNHAKSRSFTSDFEFLTGPINVQDPFLWILLSGRVMNHSFWNLFEKSDEDERRQLLIDERSRLKLDDKAKPKRFVINRLIHACAEKNNHVNQQISQLIESIQNQMSDAIPCEPTFYIPSQLYRAVQAWRQIQCRRRLFFEECVQSCNLLTLQRLMTDQFLNVMHLFQQNPHSFQEQILLELFQHSLLIVIQPCGTDCIAATKYEKEANNFVVKLKTRILCLLDPIRTQEYLTLSNTEMTLQREEDEADGDLQAALMYKTRTIMTNENTERIFGYYELKESECLKLTKLNDNGKPSFNKMLCKLRFQTVFRVKMNENFYEYPVIYTSKLFGLCSHAKYYPKYLAKVFLNEVEEMHRHTSHTFHVNILKEYIAKFYKRVTGVNIKLHTLSFLVEQMQRFYELCEKNAASPTTPVLIFSLNIYEDLMANLFSQIRFLDNQPCLALMYHDNLCRGITSEIYDKELEKMASTSTKILIRFENFTLQDPKNYPDFIVVKFDDALSTSRISFEYLLNDICRYCNEITDNSLQIFAEDQLLPFSTFNLYYDSGLSRSHLMQPNNNSIFHSVNILTPNTVSGQSPISDEQNASPICYFTGEFSGNLTSVTQAMTDLKKYVTDLCEKYQLSGTIAPSAIKPYTDELDILSNSLFHSVDDIGLFGEYDCSDHL</sequence>
<gene>
    <name evidence="1" type="ORF">EDS130_LOCUS3115</name>
</gene>
<reference evidence="1" key="1">
    <citation type="submission" date="2021-02" db="EMBL/GenBank/DDBJ databases">
        <authorList>
            <person name="Nowell W R."/>
        </authorList>
    </citation>
    <scope>NUCLEOTIDE SEQUENCE</scope>
</reference>
<evidence type="ECO:0000313" key="1">
    <source>
        <dbReference type="EMBL" id="CAF0767456.1"/>
    </source>
</evidence>
<accession>A0A813QHB5</accession>
<organism evidence="1 2">
    <name type="scientific">Adineta ricciae</name>
    <name type="common">Rotifer</name>
    <dbReference type="NCBI Taxonomy" id="249248"/>
    <lineage>
        <taxon>Eukaryota</taxon>
        <taxon>Metazoa</taxon>
        <taxon>Spiralia</taxon>
        <taxon>Gnathifera</taxon>
        <taxon>Rotifera</taxon>
        <taxon>Eurotatoria</taxon>
        <taxon>Bdelloidea</taxon>
        <taxon>Adinetida</taxon>
        <taxon>Adinetidae</taxon>
        <taxon>Adineta</taxon>
    </lineage>
</organism>
<dbReference type="AlphaFoldDB" id="A0A813QHB5"/>
<protein>
    <submittedName>
        <fullName evidence="1">Uncharacterized protein</fullName>
    </submittedName>
</protein>
<proteinExistence type="predicted"/>
<dbReference type="OrthoDB" id="10017972at2759"/>
<dbReference type="Proteomes" id="UP000663852">
    <property type="component" value="Unassembled WGS sequence"/>
</dbReference>
<name>A0A813QHB5_ADIRI</name>
<evidence type="ECO:0000313" key="2">
    <source>
        <dbReference type="Proteomes" id="UP000663852"/>
    </source>
</evidence>